<dbReference type="InterPro" id="IPR036095">
    <property type="entry name" value="PTS_EIIB-like_sf"/>
</dbReference>
<dbReference type="PANTHER" id="PTHR34581">
    <property type="entry name" value="PTS SYSTEM N,N'-DIACETYLCHITOBIOSE-SPECIFIC EIIB COMPONENT"/>
    <property type="match status" value="1"/>
</dbReference>
<evidence type="ECO:0000256" key="6">
    <source>
        <dbReference type="ARBA" id="ARBA00022777"/>
    </source>
</evidence>
<dbReference type="RefSeq" id="WP_118890297.1">
    <property type="nucleotide sequence ID" value="NZ_PHUT01000020.1"/>
</dbReference>
<keyword evidence="5" id="KW-0598">Phosphotransferase system</keyword>
<evidence type="ECO:0000256" key="5">
    <source>
        <dbReference type="ARBA" id="ARBA00022683"/>
    </source>
</evidence>
<evidence type="ECO:0000256" key="3">
    <source>
        <dbReference type="ARBA" id="ARBA00022597"/>
    </source>
</evidence>
<dbReference type="PANTHER" id="PTHR34581:SF2">
    <property type="entry name" value="PTS SYSTEM N,N'-DIACETYLCHITOBIOSE-SPECIFIC EIIB COMPONENT"/>
    <property type="match status" value="1"/>
</dbReference>
<dbReference type="SUPFAM" id="SSF52794">
    <property type="entry name" value="PTS system IIB component-like"/>
    <property type="match status" value="1"/>
</dbReference>
<keyword evidence="4" id="KW-0808">Transferase</keyword>
<dbReference type="AlphaFoldDB" id="A0A417YAH7"/>
<dbReference type="Gene3D" id="3.40.50.2300">
    <property type="match status" value="1"/>
</dbReference>
<dbReference type="Pfam" id="PF02302">
    <property type="entry name" value="PTS_IIB"/>
    <property type="match status" value="1"/>
</dbReference>
<evidence type="ECO:0000256" key="4">
    <source>
        <dbReference type="ARBA" id="ARBA00022679"/>
    </source>
</evidence>
<protein>
    <submittedName>
        <fullName evidence="9">PTS sugar transporter subunit IIB</fullName>
    </submittedName>
</protein>
<gene>
    <name evidence="9" type="ORF">D1B32_20350</name>
</gene>
<dbReference type="EMBL" id="QWEH01000020">
    <property type="protein sequence ID" value="RHW29708.1"/>
    <property type="molecule type" value="Genomic_DNA"/>
</dbReference>
<dbReference type="PROSITE" id="PS51100">
    <property type="entry name" value="PTS_EIIB_TYPE_3"/>
    <property type="match status" value="1"/>
</dbReference>
<name>A0A417YAH7_9BACI</name>
<keyword evidence="3 9" id="KW-0762">Sugar transport</keyword>
<reference evidence="9 10" key="1">
    <citation type="journal article" date="2007" name="Int. J. Syst. Evol. Microbiol.">
        <title>Oceanobacillus profundus sp. nov., isolated from a deep-sea sediment core.</title>
        <authorList>
            <person name="Kim Y.G."/>
            <person name="Choi D.H."/>
            <person name="Hyun S."/>
            <person name="Cho B.C."/>
        </authorList>
    </citation>
    <scope>NUCLEOTIDE SEQUENCE [LARGE SCALE GENOMIC DNA]</scope>
    <source>
        <strain evidence="9 10">DSM 18246</strain>
    </source>
</reference>
<evidence type="ECO:0000256" key="2">
    <source>
        <dbReference type="ARBA" id="ARBA00022553"/>
    </source>
</evidence>
<dbReference type="Proteomes" id="UP000285456">
    <property type="component" value="Unassembled WGS sequence"/>
</dbReference>
<dbReference type="GO" id="GO:0016301">
    <property type="term" value="F:kinase activity"/>
    <property type="evidence" value="ECO:0007669"/>
    <property type="project" value="UniProtKB-KW"/>
</dbReference>
<feature type="modified residue" description="Phosphocysteine; by EIIA" evidence="7">
    <location>
        <position position="7"/>
    </location>
</feature>
<keyword evidence="6" id="KW-0418">Kinase</keyword>
<keyword evidence="1" id="KW-0813">Transport</keyword>
<evidence type="ECO:0000313" key="10">
    <source>
        <dbReference type="Proteomes" id="UP000285456"/>
    </source>
</evidence>
<dbReference type="OrthoDB" id="9808134at2"/>
<evidence type="ECO:0000256" key="7">
    <source>
        <dbReference type="PROSITE-ProRule" id="PRU00423"/>
    </source>
</evidence>
<dbReference type="GO" id="GO:0008982">
    <property type="term" value="F:protein-N(PI)-phosphohistidine-sugar phosphotransferase activity"/>
    <property type="evidence" value="ECO:0007669"/>
    <property type="project" value="InterPro"/>
</dbReference>
<dbReference type="InterPro" id="IPR013012">
    <property type="entry name" value="PTS_EIIB_3"/>
</dbReference>
<evidence type="ECO:0000259" key="8">
    <source>
        <dbReference type="PROSITE" id="PS51100"/>
    </source>
</evidence>
<feature type="domain" description="PTS EIIB type-3" evidence="8">
    <location>
        <begin position="1"/>
        <end position="100"/>
    </location>
</feature>
<dbReference type="InterPro" id="IPR051819">
    <property type="entry name" value="PTS_sugar-specific_EIIB"/>
</dbReference>
<keyword evidence="2" id="KW-0597">Phosphoprotein</keyword>
<proteinExistence type="predicted"/>
<dbReference type="GO" id="GO:0009401">
    <property type="term" value="P:phosphoenolpyruvate-dependent sugar phosphotransferase system"/>
    <property type="evidence" value="ECO:0007669"/>
    <property type="project" value="UniProtKB-KW"/>
</dbReference>
<comment type="caution">
    <text evidence="9">The sequence shown here is derived from an EMBL/GenBank/DDBJ whole genome shotgun (WGS) entry which is preliminary data.</text>
</comment>
<evidence type="ECO:0000256" key="1">
    <source>
        <dbReference type="ARBA" id="ARBA00022448"/>
    </source>
</evidence>
<accession>A0A417YAH7</accession>
<dbReference type="CDD" id="cd05564">
    <property type="entry name" value="PTS_IIB_chitobiose_lichenan"/>
    <property type="match status" value="1"/>
</dbReference>
<dbReference type="InterPro" id="IPR003501">
    <property type="entry name" value="PTS_EIIB_2/3"/>
</dbReference>
<organism evidence="9 10">
    <name type="scientific">Oceanobacillus profundus</name>
    <dbReference type="NCBI Taxonomy" id="372463"/>
    <lineage>
        <taxon>Bacteria</taxon>
        <taxon>Bacillati</taxon>
        <taxon>Bacillota</taxon>
        <taxon>Bacilli</taxon>
        <taxon>Bacillales</taxon>
        <taxon>Bacillaceae</taxon>
        <taxon>Oceanobacillus</taxon>
    </lineage>
</organism>
<sequence>MKITLLCALGMSTSLLVEKMKKAATEKEIEVKIEAHSVDYLEDHLKTADVILLGPQIRYKKNELFRKAEAANVPIGIIDMRAYGTINGDKVLEQAMELMK</sequence>
<keyword evidence="10" id="KW-1185">Reference proteome</keyword>
<evidence type="ECO:0000313" key="9">
    <source>
        <dbReference type="EMBL" id="RHW29708.1"/>
    </source>
</evidence>